<evidence type="ECO:0000256" key="4">
    <source>
        <dbReference type="ARBA" id="ARBA00022982"/>
    </source>
</evidence>
<feature type="transmembrane region" description="Helical" evidence="7">
    <location>
        <begin position="197"/>
        <end position="219"/>
    </location>
</feature>
<feature type="transmembrane region" description="Helical" evidence="7">
    <location>
        <begin position="311"/>
        <end position="333"/>
    </location>
</feature>
<dbReference type="PANTHER" id="PTHR30176:SF3">
    <property type="entry name" value="FERREDOXIN-TYPE PROTEIN NAPH"/>
    <property type="match status" value="1"/>
</dbReference>
<keyword evidence="7" id="KW-1133">Transmembrane helix</keyword>
<feature type="transmembrane region" description="Helical" evidence="7">
    <location>
        <begin position="225"/>
        <end position="244"/>
    </location>
</feature>
<gene>
    <name evidence="9" type="ORF">HMPREF9303_0628</name>
</gene>
<dbReference type="SMART" id="SM00900">
    <property type="entry name" value="FMN_bind"/>
    <property type="match status" value="1"/>
</dbReference>
<keyword evidence="7" id="KW-0812">Transmembrane</keyword>
<dbReference type="GO" id="GO:0010181">
    <property type="term" value="F:FMN binding"/>
    <property type="evidence" value="ECO:0007669"/>
    <property type="project" value="InterPro"/>
</dbReference>
<dbReference type="Pfam" id="PF12801">
    <property type="entry name" value="Fer4_5"/>
    <property type="match status" value="2"/>
</dbReference>
<keyword evidence="6" id="KW-0411">Iron-sulfur</keyword>
<proteinExistence type="predicted"/>
<dbReference type="Proteomes" id="UP000003155">
    <property type="component" value="Unassembled WGS sequence"/>
</dbReference>
<dbReference type="EMBL" id="AEXO01000092">
    <property type="protein sequence ID" value="EGC85856.1"/>
    <property type="molecule type" value="Genomic_DNA"/>
</dbReference>
<keyword evidence="10" id="KW-1185">Reference proteome</keyword>
<evidence type="ECO:0000256" key="1">
    <source>
        <dbReference type="ARBA" id="ARBA00022448"/>
    </source>
</evidence>
<evidence type="ECO:0000256" key="6">
    <source>
        <dbReference type="ARBA" id="ARBA00023014"/>
    </source>
</evidence>
<organism evidence="9 10">
    <name type="scientific">Prevotella denticola CRIS 18C-A</name>
    <dbReference type="NCBI Taxonomy" id="944557"/>
    <lineage>
        <taxon>Bacteria</taxon>
        <taxon>Pseudomonadati</taxon>
        <taxon>Bacteroidota</taxon>
        <taxon>Bacteroidia</taxon>
        <taxon>Bacteroidales</taxon>
        <taxon>Prevotellaceae</taxon>
        <taxon>Prevotella</taxon>
    </lineage>
</organism>
<feature type="domain" description="FMN-binding" evidence="8">
    <location>
        <begin position="71"/>
        <end position="149"/>
    </location>
</feature>
<evidence type="ECO:0000256" key="2">
    <source>
        <dbReference type="ARBA" id="ARBA00022485"/>
    </source>
</evidence>
<feature type="transmembrane region" description="Helical" evidence="7">
    <location>
        <begin position="288"/>
        <end position="305"/>
    </location>
</feature>
<keyword evidence="1" id="KW-0813">Transport</keyword>
<dbReference type="GO" id="GO:0005886">
    <property type="term" value="C:plasma membrane"/>
    <property type="evidence" value="ECO:0007669"/>
    <property type="project" value="TreeGrafter"/>
</dbReference>
<dbReference type="InterPro" id="IPR017896">
    <property type="entry name" value="4Fe4S_Fe-S-bd"/>
</dbReference>
<dbReference type="PANTHER" id="PTHR30176">
    <property type="entry name" value="FERREDOXIN-TYPE PROTEIN NAPH"/>
    <property type="match status" value="1"/>
</dbReference>
<keyword evidence="4" id="KW-0249">Electron transport</keyword>
<name>F0H8F3_9BACT</name>
<keyword evidence="3" id="KW-0479">Metal-binding</keyword>
<keyword evidence="5" id="KW-0408">Iron</keyword>
<dbReference type="Pfam" id="PF04205">
    <property type="entry name" value="FMN_bind"/>
    <property type="match status" value="1"/>
</dbReference>
<evidence type="ECO:0000256" key="3">
    <source>
        <dbReference type="ARBA" id="ARBA00022723"/>
    </source>
</evidence>
<evidence type="ECO:0000256" key="5">
    <source>
        <dbReference type="ARBA" id="ARBA00023004"/>
    </source>
</evidence>
<dbReference type="GO" id="GO:0051539">
    <property type="term" value="F:4 iron, 4 sulfur cluster binding"/>
    <property type="evidence" value="ECO:0007669"/>
    <property type="project" value="UniProtKB-KW"/>
</dbReference>
<dbReference type="InterPro" id="IPR007329">
    <property type="entry name" value="FMN-bd"/>
</dbReference>
<comment type="caution">
    <text evidence="9">The sequence shown here is derived from an EMBL/GenBank/DDBJ whole genome shotgun (WGS) entry which is preliminary data.</text>
</comment>
<protein>
    <submittedName>
        <fullName evidence="9">FMN-binding domain protein</fullName>
    </submittedName>
</protein>
<accession>F0H8F3</accession>
<dbReference type="AlphaFoldDB" id="F0H8F3"/>
<sequence length="363" mass="40845">MFMKRLQQFFILAACLLVIAVAAVQRDGRLWGIPLFDAAKSAARNQADTLRVLDDGTVVISTAGLAKGVKGFGGPVPLEIYLKKGRVQQVKALPNSESPDFFQEASVLLSRWNGKTPEQALAMKVDGVSGATYSSRGIIGNMQVGLRYASRNVREASFFDKLDLRAKSIIGLVVVLMAAIIPLFVKNRRYRVFQLLLNFSVLGLWCGTFISWSVIIGFMSGGISVWVSLIPIVMLVTAFVYPLFGRKNYYCTHVCPLGSAQELAGMAYHRKWKMDRRTVQRLDRFRKLLFWVLMGLMLAGVWSQWMNYELFVAFIFQSATWTVLLMAVLFLLLSLFVPRPYCRFVCPMGSLFKLSSTKVTKWI</sequence>
<evidence type="ECO:0000259" key="8">
    <source>
        <dbReference type="SMART" id="SM00900"/>
    </source>
</evidence>
<reference evidence="9 10" key="1">
    <citation type="submission" date="2011-02" db="EMBL/GenBank/DDBJ databases">
        <authorList>
            <person name="Durkin A.S."/>
            <person name="Madupu R."/>
            <person name="Torralba M."/>
            <person name="Gillis M."/>
            <person name="Methe B."/>
            <person name="Sutton G."/>
            <person name="Nelson K.E."/>
        </authorList>
    </citation>
    <scope>NUCLEOTIDE SEQUENCE [LARGE SCALE GENOMIC DNA]</scope>
    <source>
        <strain evidence="9 10">CRIS 18C-A</strain>
    </source>
</reference>
<feature type="transmembrane region" description="Helical" evidence="7">
    <location>
        <begin position="168"/>
        <end position="185"/>
    </location>
</feature>
<evidence type="ECO:0000313" key="10">
    <source>
        <dbReference type="Proteomes" id="UP000003155"/>
    </source>
</evidence>
<dbReference type="InterPro" id="IPR051684">
    <property type="entry name" value="Electron_Trans/Redox"/>
</dbReference>
<evidence type="ECO:0000313" key="9">
    <source>
        <dbReference type="EMBL" id="EGC85856.1"/>
    </source>
</evidence>
<keyword evidence="2" id="KW-0004">4Fe-4S</keyword>
<keyword evidence="7" id="KW-0472">Membrane</keyword>
<evidence type="ECO:0000256" key="7">
    <source>
        <dbReference type="SAM" id="Phobius"/>
    </source>
</evidence>
<dbReference type="GO" id="GO:0046872">
    <property type="term" value="F:metal ion binding"/>
    <property type="evidence" value="ECO:0007669"/>
    <property type="project" value="UniProtKB-KW"/>
</dbReference>